<dbReference type="InterPro" id="IPR015943">
    <property type="entry name" value="WD40/YVTN_repeat-like_dom_sf"/>
</dbReference>
<dbReference type="InterPro" id="IPR019775">
    <property type="entry name" value="WD40_repeat_CS"/>
</dbReference>
<dbReference type="Proteomes" id="UP000095192">
    <property type="component" value="Unassembled WGS sequence"/>
</dbReference>
<evidence type="ECO:0000313" key="6">
    <source>
        <dbReference type="Proteomes" id="UP000095192"/>
    </source>
</evidence>
<dbReference type="SMART" id="SM00320">
    <property type="entry name" value="WD40"/>
    <property type="match status" value="7"/>
</dbReference>
<sequence>MLVFTSLWRKEVGSALISTQWVLQDLPRCLRLQEASETGPEELLPWVYVPIGCRSPECNQISCSTTDRSTPEPLEDGNCMVEDCVQKTQLDKAVCSATDPAALEQISGLCRPAQLRKCGAMWLDDSRILSCHSSVLMQRNLLNQTSRCLLGHNSSIEFLETASEVGLAATVENESDQPVIRIWKLPPTVSDSEDIRCIAIVQSVTLERISLLRLDPRGRYMVLVGLDHLGRQQLQVWELHGLLTTGSPNLLARQVSDFQIEALRISPLEELRLVSCGKENVRFWRIKNAHLPGCNVALDGLGRGSLFTDLAFVLPQQLQQLTSPICDDLLFLGGESGSMAKLLVSSTCGSLLQIDYFTRALKRVFSLHQSPIWAISTGPGFCVTASADKTVKVWPLNFATAYYSAGHNAACVGIETSPNGQQVLCTCADSTVELFDLTKQHHIPISRAHPARVLSASISASLRELYTICEDSLVRVWNLPELQQTFELESPHDPPLCVAAHPTQRVVALGFKSGSVRVLAVEGPTVWMEANHHTHPITGLWFVDMPTAAFDQADTRVLPSPSQQQEHQRQSSCSTRNVPKNRNKIPWQCSLLISLDAIGCMCIFSELHEFSLIRKLEDTPADAPPEGVPAIVFAAHGCKAVQYCSSRKLCLYSLPNFDFEYALNPFSTACNSLSITAFIFSTAGDSLCVCGSDSKMRLFTLQQEEGTTVLRQCRVFALLSGPISTAWVSSATRVGSGVPPAAVTCGADDRLIRVWSLAEEPPSTREAPSQKPGGIDLWGKKSADSALRRCSCTESTLKPTTNNSSSFDADDEGLIVTEFPQFHSFAGHNKSPFMLQALGDYFVSVSATETIVWKVGSSILSNAADSVPLDCCKPVMPPREASPSSKRVLGESASQEDFHEALQHLQPQQPLRPHPKPLEHANLQPLERPLPMGYWGPQGRSAPSASLRTSQCGSPTSSTALVGAAQPQPGMPNGKQSADATLVAVASTRQPVVPRASPAAAVDSLKALKREAGTIAEIAAVHTENGPLVATSTTAVDVTPPNKDTGREEVLVEGEEASVKSGNLSNVQVFQRTAETKGGFEASTQAGSPVMVSQDWQELANELGIFAHGVLAYAVGRWILIERLGTDSASQNGRCLGLLPTLLERATLTNVQKQGPPAESSMRRGPLVHGTQPQHPQRHMRRAKQHPKELVQQCRLKLRKPRMAVLKHPAVGRSIAFCLDKTTRVAATISAPESEAALGSGCWGLCVWKTEGSGELLGVSPLPSAYGAGRPFSLETDSVHSIYPSQAAEGLPAVIFCGTDYIVTAGGAAGGRMDVWRASEFVSAPRHFSSVQPRGNAPVEAAHSCSDTARQGLGACCCRARLAAGELSLQLPLGPAAAVGANLDVTFRRILSASSRDEREVVLVSARSVTLWRIVSPEGGKADPRKDCKPDALELQFQYTRQPRRLLLDPLENYTTACLTRRGKNTPRLLLVASDRGYVYGYDYEANVFSFELLLGDFCISRKAAL</sequence>
<dbReference type="InterPro" id="IPR011047">
    <property type="entry name" value="Quinoprotein_ADH-like_sf"/>
</dbReference>
<dbReference type="InterPro" id="IPR001680">
    <property type="entry name" value="WD40_rpt"/>
</dbReference>
<evidence type="ECO:0000256" key="3">
    <source>
        <dbReference type="PROSITE-ProRule" id="PRU00221"/>
    </source>
</evidence>
<feature type="region of interest" description="Disordered" evidence="4">
    <location>
        <begin position="557"/>
        <end position="578"/>
    </location>
</feature>
<reference evidence="5 6" key="1">
    <citation type="journal article" date="2016" name="BMC Genomics">
        <title>Comparative genomics reveals Cyclospora cayetanensis possesses coccidia-like metabolism and invasion components but unique surface antigens.</title>
        <authorList>
            <person name="Liu S."/>
            <person name="Wang L."/>
            <person name="Zheng H."/>
            <person name="Xu Z."/>
            <person name="Roellig D.M."/>
            <person name="Li N."/>
            <person name="Frace M.A."/>
            <person name="Tang K."/>
            <person name="Arrowood M.J."/>
            <person name="Moss D.M."/>
            <person name="Zhang L."/>
            <person name="Feng Y."/>
            <person name="Xiao L."/>
        </authorList>
    </citation>
    <scope>NUCLEOTIDE SEQUENCE [LARGE SCALE GENOMIC DNA]</scope>
    <source>
        <strain evidence="5 6">CHN_HEN01</strain>
    </source>
</reference>
<dbReference type="InterPro" id="IPR036322">
    <property type="entry name" value="WD40_repeat_dom_sf"/>
</dbReference>
<keyword evidence="1 3" id="KW-0853">WD repeat</keyword>
<dbReference type="PANTHER" id="PTHR13720:SF24">
    <property type="entry name" value="WD REPEAT-CONTAINING PROTEIN 90"/>
    <property type="match status" value="1"/>
</dbReference>
<evidence type="ECO:0000256" key="1">
    <source>
        <dbReference type="ARBA" id="ARBA00022574"/>
    </source>
</evidence>
<proteinExistence type="predicted"/>
<feature type="repeat" description="WD" evidence="3">
    <location>
        <begin position="446"/>
        <end position="487"/>
    </location>
</feature>
<dbReference type="PROSITE" id="PS00678">
    <property type="entry name" value="WD_REPEATS_1"/>
    <property type="match status" value="1"/>
</dbReference>
<gene>
    <name evidence="5" type="ORF">cyc_01339</name>
</gene>
<dbReference type="VEuPathDB" id="ToxoDB:cyc_01339"/>
<dbReference type="PANTHER" id="PTHR13720">
    <property type="entry name" value="WD-40 REPEAT PROTEIN"/>
    <property type="match status" value="1"/>
</dbReference>
<dbReference type="EMBL" id="JROU02001160">
    <property type="protein sequence ID" value="OEH77255.1"/>
    <property type="molecule type" value="Genomic_DNA"/>
</dbReference>
<name>A0A1D3D1D0_9EIME</name>
<evidence type="ECO:0000256" key="2">
    <source>
        <dbReference type="ARBA" id="ARBA00022737"/>
    </source>
</evidence>
<keyword evidence="6" id="KW-1185">Reference proteome</keyword>
<dbReference type="VEuPathDB" id="ToxoDB:LOC113147541"/>
<comment type="caution">
    <text evidence="5">The sequence shown here is derived from an EMBL/GenBank/DDBJ whole genome shotgun (WGS) entry which is preliminary data.</text>
</comment>
<dbReference type="Pfam" id="PF00400">
    <property type="entry name" value="WD40"/>
    <property type="match status" value="1"/>
</dbReference>
<dbReference type="InterPro" id="IPR050630">
    <property type="entry name" value="WD_repeat_EMAP"/>
</dbReference>
<feature type="compositionally biased region" description="Polar residues" evidence="4">
    <location>
        <begin position="941"/>
        <end position="959"/>
    </location>
</feature>
<dbReference type="SUPFAM" id="SSF50998">
    <property type="entry name" value="Quinoprotein alcohol dehydrogenase-like"/>
    <property type="match status" value="1"/>
</dbReference>
<protein>
    <submittedName>
        <fullName evidence="5">Wd g-beta repeat-containing protein</fullName>
    </submittedName>
</protein>
<dbReference type="InParanoid" id="A0A1D3D1D0"/>
<keyword evidence="2" id="KW-0677">Repeat</keyword>
<dbReference type="PROSITE" id="PS50082">
    <property type="entry name" value="WD_REPEATS_2"/>
    <property type="match status" value="2"/>
</dbReference>
<organism evidence="5 6">
    <name type="scientific">Cyclospora cayetanensis</name>
    <dbReference type="NCBI Taxonomy" id="88456"/>
    <lineage>
        <taxon>Eukaryota</taxon>
        <taxon>Sar</taxon>
        <taxon>Alveolata</taxon>
        <taxon>Apicomplexa</taxon>
        <taxon>Conoidasida</taxon>
        <taxon>Coccidia</taxon>
        <taxon>Eucoccidiorida</taxon>
        <taxon>Eimeriorina</taxon>
        <taxon>Eimeriidae</taxon>
        <taxon>Cyclospora</taxon>
    </lineage>
</organism>
<feature type="compositionally biased region" description="Basic residues" evidence="4">
    <location>
        <begin position="1176"/>
        <end position="1185"/>
    </location>
</feature>
<feature type="region of interest" description="Disordered" evidence="4">
    <location>
        <begin position="939"/>
        <end position="959"/>
    </location>
</feature>
<dbReference type="VEuPathDB" id="ToxoDB:LOC34618361"/>
<evidence type="ECO:0000256" key="4">
    <source>
        <dbReference type="SAM" id="MobiDB-lite"/>
    </source>
</evidence>
<dbReference type="Gene3D" id="2.130.10.10">
    <property type="entry name" value="YVTN repeat-like/Quinoprotein amine dehydrogenase"/>
    <property type="match status" value="3"/>
</dbReference>
<feature type="repeat" description="WD" evidence="3">
    <location>
        <begin position="365"/>
        <end position="404"/>
    </location>
</feature>
<dbReference type="GO" id="GO:0005929">
    <property type="term" value="C:cilium"/>
    <property type="evidence" value="ECO:0007669"/>
    <property type="project" value="UniProtKB-ARBA"/>
</dbReference>
<dbReference type="SUPFAM" id="SSF50978">
    <property type="entry name" value="WD40 repeat-like"/>
    <property type="match status" value="2"/>
</dbReference>
<evidence type="ECO:0000313" key="5">
    <source>
        <dbReference type="EMBL" id="OEH77255.1"/>
    </source>
</evidence>
<accession>A0A1D3D1D0</accession>
<feature type="compositionally biased region" description="Polar residues" evidence="4">
    <location>
        <begin position="560"/>
        <end position="578"/>
    </location>
</feature>
<feature type="region of interest" description="Disordered" evidence="4">
    <location>
        <begin position="1150"/>
        <end position="1186"/>
    </location>
</feature>